<dbReference type="GeneID" id="76151984"/>
<organism evidence="2 3">
    <name type="scientific">Candida theae</name>
    <dbReference type="NCBI Taxonomy" id="1198502"/>
    <lineage>
        <taxon>Eukaryota</taxon>
        <taxon>Fungi</taxon>
        <taxon>Dikarya</taxon>
        <taxon>Ascomycota</taxon>
        <taxon>Saccharomycotina</taxon>
        <taxon>Pichiomycetes</taxon>
        <taxon>Debaryomycetaceae</taxon>
        <taxon>Candida/Lodderomyces clade</taxon>
        <taxon>Candida</taxon>
    </lineage>
</organism>
<dbReference type="RefSeq" id="XP_051607582.1">
    <property type="nucleotide sequence ID" value="XM_051753393.1"/>
</dbReference>
<dbReference type="Proteomes" id="UP001204833">
    <property type="component" value="Unassembled WGS sequence"/>
</dbReference>
<keyword evidence="3" id="KW-1185">Reference proteome</keyword>
<dbReference type="InterPro" id="IPR029039">
    <property type="entry name" value="Flavoprotein-like_sf"/>
</dbReference>
<protein>
    <submittedName>
        <fullName evidence="2">Uncharacterized protein</fullName>
    </submittedName>
</protein>
<dbReference type="PANTHER" id="PTHR30546:SF23">
    <property type="entry name" value="FLAVOPROTEIN-LIKE PROTEIN YCP4-RELATED"/>
    <property type="match status" value="1"/>
</dbReference>
<evidence type="ECO:0000256" key="1">
    <source>
        <dbReference type="ARBA" id="ARBA00006961"/>
    </source>
</evidence>
<gene>
    <name evidence="2" type="ORF">KGF57_003926</name>
</gene>
<comment type="similarity">
    <text evidence="1">Belongs to the WrbA family.</text>
</comment>
<reference evidence="2 3" key="1">
    <citation type="journal article" date="2022" name="DNA Res.">
        <title>Genome analysis of five recently described species of the CUG-Ser clade uncovers Candida theae as a new hybrid lineage with pathogenic potential in the Candida parapsilosis species complex.</title>
        <authorList>
            <person name="Mixao V."/>
            <person name="Del Olmo V."/>
            <person name="Hegedusova E."/>
            <person name="Saus E."/>
            <person name="Pryszcz L."/>
            <person name="Cillingova A."/>
            <person name="Nosek J."/>
            <person name="Gabaldon T."/>
        </authorList>
    </citation>
    <scope>NUCLEOTIDE SEQUENCE [LARGE SCALE GENOMIC DNA]</scope>
    <source>
        <strain evidence="2 3">CBS 12239</strain>
    </source>
</reference>
<dbReference type="GO" id="GO:0016020">
    <property type="term" value="C:membrane"/>
    <property type="evidence" value="ECO:0007669"/>
    <property type="project" value="TreeGrafter"/>
</dbReference>
<dbReference type="SUPFAM" id="SSF52218">
    <property type="entry name" value="Flavoproteins"/>
    <property type="match status" value="1"/>
</dbReference>
<dbReference type="AlphaFoldDB" id="A0AAD5BCL1"/>
<name>A0AAD5BCL1_9ASCO</name>
<evidence type="ECO:0000313" key="3">
    <source>
        <dbReference type="Proteomes" id="UP001204833"/>
    </source>
</evidence>
<accession>A0AAD5BCL1</accession>
<evidence type="ECO:0000313" key="2">
    <source>
        <dbReference type="EMBL" id="KAI5954169.1"/>
    </source>
</evidence>
<sequence>MKPTFGNFPNQWKNFWDRTGGIWSKQELRYNLEEVHGCSLWGAGTFAGTDGSRRVTDLEKGFAKQQGHDFYKVVAKAL</sequence>
<dbReference type="GO" id="GO:0003955">
    <property type="term" value="F:NAD(P)H dehydrogenase (quinone) activity"/>
    <property type="evidence" value="ECO:0007669"/>
    <property type="project" value="TreeGrafter"/>
</dbReference>
<dbReference type="EMBL" id="JAIHNG010000138">
    <property type="protein sequence ID" value="KAI5954169.1"/>
    <property type="molecule type" value="Genomic_DNA"/>
</dbReference>
<comment type="caution">
    <text evidence="2">The sequence shown here is derived from an EMBL/GenBank/DDBJ whole genome shotgun (WGS) entry which is preliminary data.</text>
</comment>
<proteinExistence type="inferred from homology"/>
<dbReference type="Gene3D" id="3.40.50.360">
    <property type="match status" value="2"/>
</dbReference>
<dbReference type="PANTHER" id="PTHR30546">
    <property type="entry name" value="FLAVODOXIN-RELATED PROTEIN WRBA-RELATED"/>
    <property type="match status" value="1"/>
</dbReference>